<evidence type="ECO:0000256" key="1">
    <source>
        <dbReference type="ARBA" id="ARBA00023015"/>
    </source>
</evidence>
<sequence>MKITMKTIAQEAGVSVTTVSHVINGTKKISAEKHKIITDLIKKYNYVPNSMAQSLRNHSTKTAGLVVSSFPDSHVTNIVNGIGRRAQEAGYNLLFVNTNENEEYERETIHLLHSKMVDGLILSPTSSNLTYLQKLIDKQFPIVFVNRYDTLYDQIPRVGANNYQAGFDATTHLIKHGHQEIGLVCGLRKNYITTTEERIKGYKEALLKHNLHVNEDYLVATNATVEGGKRATKALLAKHPQLTALFCVNDLTTIGSIEALHEMELACPEDVAVIGCGDFEAASIIDPPVTTVRLAPETIGITAFDALLSKINNNDYCQHIELPTSLLIRKSCGC</sequence>
<evidence type="ECO:0000259" key="4">
    <source>
        <dbReference type="PROSITE" id="PS50932"/>
    </source>
</evidence>
<dbReference type="CDD" id="cd01392">
    <property type="entry name" value="HTH_LacI"/>
    <property type="match status" value="1"/>
</dbReference>
<evidence type="ECO:0000259" key="5">
    <source>
        <dbReference type="PROSITE" id="PS50943"/>
    </source>
</evidence>
<keyword evidence="7" id="KW-1185">Reference proteome</keyword>
<comment type="caution">
    <text evidence="6">The sequence shown here is derived from an EMBL/GenBank/DDBJ whole genome shotgun (WGS) entry which is preliminary data.</text>
</comment>
<organism evidence="6 7">
    <name type="scientific">Halalkalibacter oceani</name>
    <dbReference type="NCBI Taxonomy" id="1653776"/>
    <lineage>
        <taxon>Bacteria</taxon>
        <taxon>Bacillati</taxon>
        <taxon>Bacillota</taxon>
        <taxon>Bacilli</taxon>
        <taxon>Bacillales</taxon>
        <taxon>Bacillaceae</taxon>
        <taxon>Halalkalibacter</taxon>
    </lineage>
</organism>
<reference evidence="6" key="1">
    <citation type="submission" date="2022-05" db="EMBL/GenBank/DDBJ databases">
        <title>Comparative Genomics of Spacecraft Associated Microbes.</title>
        <authorList>
            <person name="Tran M.T."/>
            <person name="Wright A."/>
            <person name="Seuylemezian A."/>
            <person name="Eisen J."/>
            <person name="Coil D."/>
        </authorList>
    </citation>
    <scope>NUCLEOTIDE SEQUENCE</scope>
    <source>
        <strain evidence="6">214.1.1</strain>
    </source>
</reference>
<gene>
    <name evidence="6" type="ORF">M3202_09670</name>
</gene>
<dbReference type="PANTHER" id="PTHR30146">
    <property type="entry name" value="LACI-RELATED TRANSCRIPTIONAL REPRESSOR"/>
    <property type="match status" value="1"/>
</dbReference>
<dbReference type="SMART" id="SM00354">
    <property type="entry name" value="HTH_LACI"/>
    <property type="match status" value="1"/>
</dbReference>
<dbReference type="PROSITE" id="PS50943">
    <property type="entry name" value="HTH_CROC1"/>
    <property type="match status" value="1"/>
</dbReference>
<dbReference type="Pfam" id="PF00356">
    <property type="entry name" value="LacI"/>
    <property type="match status" value="1"/>
</dbReference>
<dbReference type="CDD" id="cd06267">
    <property type="entry name" value="PBP1_LacI_sugar_binding-like"/>
    <property type="match status" value="1"/>
</dbReference>
<dbReference type="PANTHER" id="PTHR30146:SF109">
    <property type="entry name" value="HTH-TYPE TRANSCRIPTIONAL REGULATOR GALS"/>
    <property type="match status" value="1"/>
</dbReference>
<dbReference type="RefSeq" id="WP_251223140.1">
    <property type="nucleotide sequence ID" value="NZ_JAMBOL010000007.1"/>
</dbReference>
<dbReference type="InterPro" id="IPR000843">
    <property type="entry name" value="HTH_LacI"/>
</dbReference>
<dbReference type="InterPro" id="IPR001387">
    <property type="entry name" value="Cro/C1-type_HTH"/>
</dbReference>
<evidence type="ECO:0000313" key="6">
    <source>
        <dbReference type="EMBL" id="MCM3714354.1"/>
    </source>
</evidence>
<feature type="domain" description="HTH cro/C1-type" evidence="5">
    <location>
        <begin position="2"/>
        <end position="47"/>
    </location>
</feature>
<dbReference type="GO" id="GO:0000976">
    <property type="term" value="F:transcription cis-regulatory region binding"/>
    <property type="evidence" value="ECO:0007669"/>
    <property type="project" value="TreeGrafter"/>
</dbReference>
<protein>
    <submittedName>
        <fullName evidence="6">LacI family transcriptional regulator</fullName>
    </submittedName>
</protein>
<evidence type="ECO:0000256" key="3">
    <source>
        <dbReference type="ARBA" id="ARBA00023163"/>
    </source>
</evidence>
<feature type="domain" description="HTH lacI-type" evidence="4">
    <location>
        <begin position="3"/>
        <end position="57"/>
    </location>
</feature>
<dbReference type="PROSITE" id="PS50932">
    <property type="entry name" value="HTH_LACI_2"/>
    <property type="match status" value="1"/>
</dbReference>
<keyword evidence="1" id="KW-0805">Transcription regulation</keyword>
<keyword evidence="3" id="KW-0804">Transcription</keyword>
<dbReference type="InterPro" id="IPR028082">
    <property type="entry name" value="Peripla_BP_I"/>
</dbReference>
<dbReference type="EMBL" id="JAMBOL010000007">
    <property type="protein sequence ID" value="MCM3714354.1"/>
    <property type="molecule type" value="Genomic_DNA"/>
</dbReference>
<proteinExistence type="predicted"/>
<dbReference type="GO" id="GO:0003700">
    <property type="term" value="F:DNA-binding transcription factor activity"/>
    <property type="evidence" value="ECO:0007669"/>
    <property type="project" value="TreeGrafter"/>
</dbReference>
<dbReference type="InterPro" id="IPR010982">
    <property type="entry name" value="Lambda_DNA-bd_dom_sf"/>
</dbReference>
<dbReference type="InterPro" id="IPR001761">
    <property type="entry name" value="Peripla_BP/Lac1_sug-bd_dom"/>
</dbReference>
<dbReference type="Pfam" id="PF00532">
    <property type="entry name" value="Peripla_BP_1"/>
    <property type="match status" value="1"/>
</dbReference>
<evidence type="ECO:0000313" key="7">
    <source>
        <dbReference type="Proteomes" id="UP001139179"/>
    </source>
</evidence>
<name>A0A9X2DNV0_9BACI</name>
<evidence type="ECO:0000256" key="2">
    <source>
        <dbReference type="ARBA" id="ARBA00023125"/>
    </source>
</evidence>
<accession>A0A9X2DNV0</accession>
<dbReference type="SUPFAM" id="SSF53822">
    <property type="entry name" value="Periplasmic binding protein-like I"/>
    <property type="match status" value="1"/>
</dbReference>
<dbReference type="Gene3D" id="3.40.50.2300">
    <property type="match status" value="2"/>
</dbReference>
<dbReference type="AlphaFoldDB" id="A0A9X2DNV0"/>
<dbReference type="SUPFAM" id="SSF47413">
    <property type="entry name" value="lambda repressor-like DNA-binding domains"/>
    <property type="match status" value="1"/>
</dbReference>
<keyword evidence="2" id="KW-0238">DNA-binding</keyword>
<dbReference type="Proteomes" id="UP001139179">
    <property type="component" value="Unassembled WGS sequence"/>
</dbReference>
<dbReference type="Gene3D" id="1.10.260.40">
    <property type="entry name" value="lambda repressor-like DNA-binding domains"/>
    <property type="match status" value="1"/>
</dbReference>